<dbReference type="AlphaFoldDB" id="A4J8W4"/>
<evidence type="ECO:0000256" key="3">
    <source>
        <dbReference type="ARBA" id="ARBA00023163"/>
    </source>
</evidence>
<dbReference type="KEGG" id="drm:Dred_3014"/>
<dbReference type="SUPFAM" id="SSF46689">
    <property type="entry name" value="Homeodomain-like"/>
    <property type="match status" value="1"/>
</dbReference>
<reference evidence="6 7" key="1">
    <citation type="submission" date="2007-03" db="EMBL/GenBank/DDBJ databases">
        <title>Complete sequence of Desulfotomaculum reducens MI-1.</title>
        <authorList>
            <consortium name="US DOE Joint Genome Institute"/>
            <person name="Copeland A."/>
            <person name="Lucas S."/>
            <person name="Lapidus A."/>
            <person name="Barry K."/>
            <person name="Detter J.C."/>
            <person name="Glavina del Rio T."/>
            <person name="Hammon N."/>
            <person name="Israni S."/>
            <person name="Dalin E."/>
            <person name="Tice H."/>
            <person name="Pitluck S."/>
            <person name="Sims D."/>
            <person name="Brettin T."/>
            <person name="Bruce D."/>
            <person name="Han C."/>
            <person name="Tapia R."/>
            <person name="Schmutz J."/>
            <person name="Larimer F."/>
            <person name="Land M."/>
            <person name="Hauser L."/>
            <person name="Kyrpides N."/>
            <person name="Kim E."/>
            <person name="Tebo B.M."/>
            <person name="Richardson P."/>
        </authorList>
    </citation>
    <scope>NUCLEOTIDE SEQUENCE [LARGE SCALE GENOMIC DNA]</scope>
    <source>
        <strain evidence="6 7">MI-1</strain>
    </source>
</reference>
<dbReference type="Gene3D" id="1.10.357.10">
    <property type="entry name" value="Tetracycline Repressor, domain 2"/>
    <property type="match status" value="1"/>
</dbReference>
<feature type="DNA-binding region" description="H-T-H motif" evidence="4">
    <location>
        <begin position="22"/>
        <end position="41"/>
    </location>
</feature>
<keyword evidence="7" id="KW-1185">Reference proteome</keyword>
<dbReference type="InterPro" id="IPR009057">
    <property type="entry name" value="Homeodomain-like_sf"/>
</dbReference>
<dbReference type="InterPro" id="IPR001647">
    <property type="entry name" value="HTH_TetR"/>
</dbReference>
<evidence type="ECO:0000256" key="4">
    <source>
        <dbReference type="PROSITE-ProRule" id="PRU00335"/>
    </source>
</evidence>
<dbReference type="eggNOG" id="COG1309">
    <property type="taxonomic scope" value="Bacteria"/>
</dbReference>
<sequence>MINKIKSVSLSLFAQKGYEGTSLANIAQGVGIRKSSIYSHFEGKEHLFLSVFEDVQKEELEAFINFCQDIKDDSAKGKLYSIFKYYGEMYENNNVEVVFWKRNILFPPEFLKEKLQEKIIFYEKTMSEMVTAIFNKGIINGEIQPRNVEDLLGTFICLIDGMFMESHYYTRQHYQVRLEAVWHTFWAGIKNNITE</sequence>
<dbReference type="Gene3D" id="1.10.10.60">
    <property type="entry name" value="Homeodomain-like"/>
    <property type="match status" value="1"/>
</dbReference>
<proteinExistence type="predicted"/>
<dbReference type="Proteomes" id="UP000001556">
    <property type="component" value="Chromosome"/>
</dbReference>
<dbReference type="Pfam" id="PF00440">
    <property type="entry name" value="TetR_N"/>
    <property type="match status" value="1"/>
</dbReference>
<evidence type="ECO:0000313" key="7">
    <source>
        <dbReference type="Proteomes" id="UP000001556"/>
    </source>
</evidence>
<protein>
    <submittedName>
        <fullName evidence="6">Transcriptional regulator, TetR family</fullName>
    </submittedName>
</protein>
<dbReference type="OrthoDB" id="9808476at2"/>
<accession>A4J8W4</accession>
<dbReference type="HOGENOM" id="CLU_069356_12_3_9"/>
<evidence type="ECO:0000256" key="1">
    <source>
        <dbReference type="ARBA" id="ARBA00023015"/>
    </source>
</evidence>
<keyword evidence="2 4" id="KW-0238">DNA-binding</keyword>
<feature type="domain" description="HTH tetR-type" evidence="5">
    <location>
        <begin position="1"/>
        <end position="59"/>
    </location>
</feature>
<dbReference type="RefSeq" id="WP_011879308.1">
    <property type="nucleotide sequence ID" value="NC_009253.1"/>
</dbReference>
<dbReference type="PANTHER" id="PTHR47506">
    <property type="entry name" value="TRANSCRIPTIONAL REGULATORY PROTEIN"/>
    <property type="match status" value="1"/>
</dbReference>
<evidence type="ECO:0000259" key="5">
    <source>
        <dbReference type="PROSITE" id="PS50977"/>
    </source>
</evidence>
<keyword evidence="3" id="KW-0804">Transcription</keyword>
<dbReference type="STRING" id="349161.Dred_3014"/>
<name>A4J8W4_DESRM</name>
<dbReference type="PRINTS" id="PR00455">
    <property type="entry name" value="HTHTETR"/>
</dbReference>
<dbReference type="EMBL" id="CP000612">
    <property type="protein sequence ID" value="ABO51517.1"/>
    <property type="molecule type" value="Genomic_DNA"/>
</dbReference>
<dbReference type="GO" id="GO:0003677">
    <property type="term" value="F:DNA binding"/>
    <property type="evidence" value="ECO:0007669"/>
    <property type="project" value="UniProtKB-UniRule"/>
</dbReference>
<organism evidence="6 7">
    <name type="scientific">Desulforamulus reducens (strain ATCC BAA-1160 / DSM 100696 / MI-1)</name>
    <name type="common">Desulfotomaculum reducens</name>
    <dbReference type="NCBI Taxonomy" id="349161"/>
    <lineage>
        <taxon>Bacteria</taxon>
        <taxon>Bacillati</taxon>
        <taxon>Bacillota</taxon>
        <taxon>Clostridia</taxon>
        <taxon>Eubacteriales</taxon>
        <taxon>Peptococcaceae</taxon>
        <taxon>Desulforamulus</taxon>
    </lineage>
</organism>
<evidence type="ECO:0000256" key="2">
    <source>
        <dbReference type="ARBA" id="ARBA00023125"/>
    </source>
</evidence>
<keyword evidence="1" id="KW-0805">Transcription regulation</keyword>
<dbReference type="InterPro" id="IPR036271">
    <property type="entry name" value="Tet_transcr_reg_TetR-rel_C_sf"/>
</dbReference>
<dbReference type="PROSITE" id="PS50977">
    <property type="entry name" value="HTH_TETR_2"/>
    <property type="match status" value="1"/>
</dbReference>
<dbReference type="SUPFAM" id="SSF48498">
    <property type="entry name" value="Tetracyclin repressor-like, C-terminal domain"/>
    <property type="match status" value="1"/>
</dbReference>
<gene>
    <name evidence="6" type="ordered locus">Dred_3014</name>
</gene>
<evidence type="ECO:0000313" key="6">
    <source>
        <dbReference type="EMBL" id="ABO51517.1"/>
    </source>
</evidence>
<dbReference type="PANTHER" id="PTHR47506:SF1">
    <property type="entry name" value="HTH-TYPE TRANSCRIPTIONAL REGULATOR YJDC"/>
    <property type="match status" value="1"/>
</dbReference>